<feature type="region of interest" description="Disordered" evidence="8">
    <location>
        <begin position="131"/>
        <end position="161"/>
    </location>
</feature>
<feature type="compositionally biased region" description="Polar residues" evidence="8">
    <location>
        <begin position="643"/>
        <end position="657"/>
    </location>
</feature>
<dbReference type="PANTHER" id="PTHR12601:SF45">
    <property type="entry name" value="PROTEIN REDUCED CHLOROPLAST COVERAGE 3"/>
    <property type="match status" value="1"/>
</dbReference>
<dbReference type="SUPFAM" id="SSF48452">
    <property type="entry name" value="TPR-like"/>
    <property type="match status" value="2"/>
</dbReference>
<dbReference type="PANTHER" id="PTHR12601">
    <property type="entry name" value="EUKARYOTIC TRANSLATION INITIATION FACTOR 3 SUBUNIT EIF-3"/>
    <property type="match status" value="1"/>
</dbReference>
<sequence>MAPRSGRGKSNKAKAEKKKKEEKVVAPSLLDIIVITPYDTQVVLKGISTDRILDVKKLLAMNVETCHLTNYSLSHEVKGHRLNDRVEIATLKPCLLRMVEEDYTEEAQAVAHVRRLLDIVACTTRFTRSKRSSQLTPTSESKSKKVNTSHTGNGFHSSTSPTGVASVALAGQENMDMAEIQPTPKLSDFYEFFSFSHLSPPILNLRRCHRKDQEQSRQGDYFEIQIKICNGKLINVVASAKGFYTVGKQFFQSLSLVDLLQNLSRAFANAYDSLMKAFVEHNKFGNLPYGFRANTWLVPPPLAESPSDFPSLPAEDESWGGNGGGQGRNGQYDLRPWATDFALLASLPCKTEEERVTRDRKAFLLHSQFVDVAIFKAAGSIRRLIDSNRHAKATVNCTSGAILFENRVGDLSISVKRDVADASLKSREKVDGHLLSGISAKEVVQRNLLKGVTADESVVVHDTSSLGIVIVRHCGYTATVRVVGDVKKRNCRAHPQDIEINDQPDGGSNALNINSLRVLLHKPCIEESSGGQSSHSSLDNSEASMRLVRQVIKESLTKLEEMPIASERSIRWELGACWLQHLQKQESPTDTDSKHSEEDTETEHAVKGLGKEFKFLKKRDKKESVNSTSEKGENKTGPCRLNVGTNEGQHSNGDSYSENELKELISEEAFLRLKETGTGLHLKLVDELIQMAYRYYDEIALPKLVTDFGSLELSPVDGRTLTDFMHLRGLQMHSLGRVVELADKLPHIQSLCIHEMVTRAFKHIVKVVIASVENLADLSTAVASSLNFLFGSYGIEDNNQNMKDDYVLKLRWLRTFLSRRFGWSLKDEFLHLRKLTILRGLCHKVGLELVPRDYDMECPNPFRKFDIISIVPVCKHVGCSSVDGRNLLESSKIALDKGKLEDAVNYGTKALAKMIAVSGPYHRTTSSAYSLLAVVLYHTGDFNQATIYQQKALDINERELGLDHPDTMKSYGDLSVFYYRLQHIELALKYVNRALFLLHFTCGLSHPNTAATYINVAMMEEGTGNVHVALRFLHEALKCNQRLLGVDHIQTAASYHAIAIALSLMEAYSLSVQHEQTTLKILQAKLGPEDLRTQDAAAWLEYFESKALEQQEAARNGTPKPDASIASKGHLSVSDLLDYISPDQDSKGSDAQKKQRRVKVLQVSDKAPQGHQDEIVEDAMLHERLENAVSLASGNTEDANVDMVQCEESEGKDDVAMCRPTVAVEVAEETVSDEGWQEANPKGRLGNSGGKKSGRRRPTLSKLYINRSEYANFRESSYRREIISSDKKAIPRTITITADLQALKQSKTHGMSVMEESLKLQAKSCVPKMSFSPANLSAMASKSVSYKEVAVAPPGTVLKPSLEPVDESNEKNPQTQTCSVPHETSMGEENNNASVVSAPDDRETDEIHDSGVESEKSGSELVEAPNQEKSDETNGSKLSAAAEPFNPGALSIVHQLNSFAMTSIYDVTASQTMLAEPVAPPLAARVPCGPRSPLYYRNTRSYHMKQGLLRQQTPMTMPARSMNPHAPEFIPRKSWTTNPINKESSDPNELNSSLEKSKEEEEILDKESSNAVRDGSPRNTSSESEKAELARQILLSFIVNSVQHNVDAGSEPIAIEKKLESSESSSDAIANDSAIIKILHGNEGKTEQVSQSSENEQSKTTDVNKKKNDDGEGFVVVTKRRRNKKFTNGVTELYNQQSICASVR</sequence>
<feature type="region of interest" description="Disordered" evidence="8">
    <location>
        <begin position="1229"/>
        <end position="1259"/>
    </location>
</feature>
<keyword evidence="4" id="KW-0677">Repeat</keyword>
<reference evidence="11" key="1">
    <citation type="journal article" date="2016" name="Nat. Biotechnol.">
        <title>Sequencing wild and cultivated cassava and related species reveals extensive interspecific hybridization and genetic diversity.</title>
        <authorList>
            <person name="Bredeson J.V."/>
            <person name="Lyons J.B."/>
            <person name="Prochnik S.E."/>
            <person name="Wu G.A."/>
            <person name="Ha C.M."/>
            <person name="Edsinger-Gonzales E."/>
            <person name="Grimwood J."/>
            <person name="Schmutz J."/>
            <person name="Rabbi I.Y."/>
            <person name="Egesi C."/>
            <person name="Nauluvula P."/>
            <person name="Lebot V."/>
            <person name="Ndunguru J."/>
            <person name="Mkamilo G."/>
            <person name="Bart R.S."/>
            <person name="Setter T.L."/>
            <person name="Gleadow R.M."/>
            <person name="Kulakow P."/>
            <person name="Ferguson M.E."/>
            <person name="Rounsley S."/>
            <person name="Rokhsar D.S."/>
        </authorList>
    </citation>
    <scope>NUCLEOTIDE SEQUENCE [LARGE SCALE GENOMIC DNA]</scope>
    <source>
        <strain evidence="11">cv. AM560-2</strain>
    </source>
</reference>
<dbReference type="Pfam" id="PF12807">
    <property type="entry name" value="eIF3_p135"/>
    <property type="match status" value="1"/>
</dbReference>
<feature type="region of interest" description="Disordered" evidence="8">
    <location>
        <begin position="1522"/>
        <end position="1585"/>
    </location>
</feature>
<dbReference type="GO" id="GO:0005634">
    <property type="term" value="C:nucleus"/>
    <property type="evidence" value="ECO:0007669"/>
    <property type="project" value="UniProtKB-SubCell"/>
</dbReference>
<feature type="compositionally biased region" description="Basic and acidic residues" evidence="8">
    <location>
        <begin position="1144"/>
        <end position="1153"/>
    </location>
</feature>
<organism evidence="10 11">
    <name type="scientific">Manihot esculenta</name>
    <name type="common">Cassava</name>
    <name type="synonym">Jatropha manihot</name>
    <dbReference type="NCBI Taxonomy" id="3983"/>
    <lineage>
        <taxon>Eukaryota</taxon>
        <taxon>Viridiplantae</taxon>
        <taxon>Streptophyta</taxon>
        <taxon>Embryophyta</taxon>
        <taxon>Tracheophyta</taxon>
        <taxon>Spermatophyta</taxon>
        <taxon>Magnoliopsida</taxon>
        <taxon>eudicotyledons</taxon>
        <taxon>Gunneridae</taxon>
        <taxon>Pentapetalae</taxon>
        <taxon>rosids</taxon>
        <taxon>fabids</taxon>
        <taxon>Malpighiales</taxon>
        <taxon>Euphorbiaceae</taxon>
        <taxon>Crotonoideae</taxon>
        <taxon>Manihoteae</taxon>
        <taxon>Manihot</taxon>
    </lineage>
</organism>
<evidence type="ECO:0000256" key="8">
    <source>
        <dbReference type="SAM" id="MobiDB-lite"/>
    </source>
</evidence>
<dbReference type="GO" id="GO:0005737">
    <property type="term" value="C:cytoplasm"/>
    <property type="evidence" value="ECO:0000318"/>
    <property type="project" value="GO_Central"/>
</dbReference>
<dbReference type="Proteomes" id="UP000091857">
    <property type="component" value="Chromosome 4"/>
</dbReference>
<feature type="repeat" description="TPR" evidence="7">
    <location>
        <begin position="926"/>
        <end position="959"/>
    </location>
</feature>
<feature type="region of interest" description="Disordered" evidence="8">
    <location>
        <begin position="1356"/>
        <end position="1441"/>
    </location>
</feature>
<feature type="compositionally biased region" description="Basic and acidic residues" evidence="8">
    <location>
        <begin position="1399"/>
        <end position="1418"/>
    </location>
</feature>
<feature type="compositionally biased region" description="Basic and acidic residues" evidence="8">
    <location>
        <begin position="591"/>
        <end position="605"/>
    </location>
</feature>
<dbReference type="PROSITE" id="PS50005">
    <property type="entry name" value="TPR"/>
    <property type="match status" value="1"/>
</dbReference>
<name>A0A2C9W2W8_MANES</name>
<keyword evidence="11" id="KW-1185">Reference proteome</keyword>
<feature type="region of interest" description="Disordered" evidence="8">
    <location>
        <begin position="1642"/>
        <end position="1673"/>
    </location>
</feature>
<dbReference type="GO" id="GO:0019750">
    <property type="term" value="P:chloroplast localization"/>
    <property type="evidence" value="ECO:0007669"/>
    <property type="project" value="UniProtKB-ARBA"/>
</dbReference>
<dbReference type="PROSITE" id="PS51823">
    <property type="entry name" value="CLU"/>
    <property type="match status" value="1"/>
</dbReference>
<evidence type="ECO:0000256" key="6">
    <source>
        <dbReference type="ARBA" id="ARBA00023242"/>
    </source>
</evidence>
<dbReference type="STRING" id="3983.A0A2C9W2W8"/>
<feature type="domain" description="Clu" evidence="9">
    <location>
        <begin position="315"/>
        <end position="593"/>
    </location>
</feature>
<dbReference type="GO" id="GO:0003729">
    <property type="term" value="F:mRNA binding"/>
    <property type="evidence" value="ECO:0007669"/>
    <property type="project" value="UniProtKB-ARBA"/>
</dbReference>
<feature type="region of interest" description="Disordered" evidence="8">
    <location>
        <begin position="584"/>
        <end position="605"/>
    </location>
</feature>
<keyword evidence="3" id="KW-0963">Cytoplasm</keyword>
<dbReference type="FunFam" id="1.25.40.10:FF:000024">
    <property type="entry name" value="Tetratricopeptide repeat (TPR)-like superfamily protein"/>
    <property type="match status" value="1"/>
</dbReference>
<dbReference type="Pfam" id="PF15044">
    <property type="entry name" value="CLU_N"/>
    <property type="match status" value="1"/>
</dbReference>
<dbReference type="CDD" id="cd15466">
    <property type="entry name" value="CLU-central"/>
    <property type="match status" value="1"/>
</dbReference>
<dbReference type="InterPro" id="IPR025697">
    <property type="entry name" value="CLU_dom"/>
</dbReference>
<dbReference type="Gene3D" id="1.25.40.10">
    <property type="entry name" value="Tetratricopeptide repeat domain"/>
    <property type="match status" value="1"/>
</dbReference>
<evidence type="ECO:0000256" key="2">
    <source>
        <dbReference type="ARBA" id="ARBA00004514"/>
    </source>
</evidence>
<evidence type="ECO:0000256" key="5">
    <source>
        <dbReference type="ARBA" id="ARBA00022803"/>
    </source>
</evidence>
<dbReference type="InterPro" id="IPR028275">
    <property type="entry name" value="CLU_N"/>
</dbReference>
<gene>
    <name evidence="10" type="ORF">MANES_04G110600v8</name>
</gene>
<dbReference type="OrthoDB" id="1414216at2759"/>
<keyword evidence="5 7" id="KW-0802">TPR repeat</keyword>
<dbReference type="GO" id="GO:0005829">
    <property type="term" value="C:cytosol"/>
    <property type="evidence" value="ECO:0007669"/>
    <property type="project" value="UniProtKB-SubCell"/>
</dbReference>
<comment type="caution">
    <text evidence="10">The sequence shown here is derived from an EMBL/GenBank/DDBJ whole genome shotgun (WGS) entry which is preliminary data.</text>
</comment>
<evidence type="ECO:0000256" key="4">
    <source>
        <dbReference type="ARBA" id="ARBA00022737"/>
    </source>
</evidence>
<feature type="compositionally biased region" description="Polar residues" evidence="8">
    <location>
        <begin position="132"/>
        <end position="161"/>
    </location>
</feature>
<comment type="subcellular location">
    <subcellularLocation>
        <location evidence="2">Cytoplasm</location>
        <location evidence="2">Cytosol</location>
    </subcellularLocation>
    <subcellularLocation>
        <location evidence="1">Nucleus</location>
    </subcellularLocation>
</comment>
<evidence type="ECO:0000313" key="10">
    <source>
        <dbReference type="EMBL" id="OAY52779.1"/>
    </source>
</evidence>
<protein>
    <recommendedName>
        <fullName evidence="9">Clu domain-containing protein</fullName>
    </recommendedName>
</protein>
<dbReference type="Gramene" id="Manes.04G110600.1.v8.1">
    <property type="protein sequence ID" value="Manes.04G110600.1.v8.1.CDS"/>
    <property type="gene ID" value="Manes.04G110600.v8.1"/>
</dbReference>
<dbReference type="InterPro" id="IPR011990">
    <property type="entry name" value="TPR-like_helical_dom_sf"/>
</dbReference>
<accession>A0A2C9W2W8</accession>
<feature type="region of interest" description="Disordered" evidence="8">
    <location>
        <begin position="1139"/>
        <end position="1169"/>
    </location>
</feature>
<dbReference type="InterPro" id="IPR027523">
    <property type="entry name" value="CLU_prot"/>
</dbReference>
<evidence type="ECO:0000259" key="9">
    <source>
        <dbReference type="PROSITE" id="PS51823"/>
    </source>
</evidence>
<feature type="region of interest" description="Disordered" evidence="8">
    <location>
        <begin position="618"/>
        <end position="657"/>
    </location>
</feature>
<dbReference type="InterPro" id="IPR019734">
    <property type="entry name" value="TPR_rpt"/>
</dbReference>
<dbReference type="SMART" id="SM00028">
    <property type="entry name" value="TPR"/>
    <property type="match status" value="3"/>
</dbReference>
<evidence type="ECO:0000256" key="1">
    <source>
        <dbReference type="ARBA" id="ARBA00004123"/>
    </source>
</evidence>
<evidence type="ECO:0000256" key="7">
    <source>
        <dbReference type="PROSITE-ProRule" id="PRU00339"/>
    </source>
</evidence>
<proteinExistence type="predicted"/>
<dbReference type="Pfam" id="PF13424">
    <property type="entry name" value="TPR_12"/>
    <property type="match status" value="2"/>
</dbReference>
<feature type="compositionally biased region" description="Basic and acidic residues" evidence="8">
    <location>
        <begin position="1656"/>
        <end position="1670"/>
    </location>
</feature>
<dbReference type="EMBL" id="CM004390">
    <property type="protein sequence ID" value="OAY52779.1"/>
    <property type="molecule type" value="Genomic_DNA"/>
</dbReference>
<keyword evidence="6" id="KW-0539">Nucleus</keyword>
<feature type="region of interest" description="Disordered" evidence="8">
    <location>
        <begin position="307"/>
        <end position="326"/>
    </location>
</feature>
<dbReference type="InterPro" id="IPR033646">
    <property type="entry name" value="CLU-central"/>
</dbReference>
<evidence type="ECO:0000313" key="11">
    <source>
        <dbReference type="Proteomes" id="UP000091857"/>
    </source>
</evidence>
<evidence type="ECO:0000256" key="3">
    <source>
        <dbReference type="ARBA" id="ARBA00022490"/>
    </source>
</evidence>